<dbReference type="EMBL" id="JADFAR010000006">
    <property type="protein sequence ID" value="MBE5728347.1"/>
    <property type="molecule type" value="Genomic_DNA"/>
</dbReference>
<evidence type="ECO:0000313" key="5">
    <source>
        <dbReference type="Proteomes" id="UP000718571"/>
    </source>
</evidence>
<dbReference type="Proteomes" id="UP000718571">
    <property type="component" value="Unassembled WGS sequence"/>
</dbReference>
<dbReference type="Gene3D" id="3.40.50.300">
    <property type="entry name" value="P-loop containing nucleotide triphosphate hydrolases"/>
    <property type="match status" value="1"/>
</dbReference>
<evidence type="ECO:0000256" key="1">
    <source>
        <dbReference type="ARBA" id="ARBA00022741"/>
    </source>
</evidence>
<dbReference type="PANTHER" id="PTHR43637">
    <property type="entry name" value="UPF0273 PROTEIN TM_0370"/>
    <property type="match status" value="1"/>
</dbReference>
<evidence type="ECO:0000256" key="2">
    <source>
        <dbReference type="ARBA" id="ARBA00022840"/>
    </source>
</evidence>
<comment type="caution">
    <text evidence="4">The sequence shown here is derived from an EMBL/GenBank/DDBJ whole genome shotgun (WGS) entry which is preliminary data.</text>
</comment>
<dbReference type="PANTHER" id="PTHR43637:SF2">
    <property type="entry name" value="PROTEIN GVPD 1"/>
    <property type="match status" value="1"/>
</dbReference>
<sequence>MDSLTTGFESFDKLVGGIPLHRNYLLNGSKESGKDLFTYRMLQSALSNKAGVIYVTASKGASDLLSSISLRGVNISQYLGESLKIIDNFTRNIQPDAKDNAYTRVLNGPLDLTGLAVAVSSLNSDFVKDGKTTLNIFDSISSLLLSNNSNTIFRFLQFICGKSKISGVTSLFLIDSDMHSQDTNETIKSLMDGIINLKLDNGKRYFTFTGTEKEVLNWTEL</sequence>
<accession>A0A8T3UY25</accession>
<feature type="domain" description="KaiC-like" evidence="3">
    <location>
        <begin position="5"/>
        <end position="201"/>
    </location>
</feature>
<gene>
    <name evidence="4" type="ORF">IHE51_00620</name>
</gene>
<dbReference type="InterPro" id="IPR027417">
    <property type="entry name" value="P-loop_NTPase"/>
</dbReference>
<keyword evidence="2" id="KW-0067">ATP-binding</keyword>
<reference evidence="4 5" key="1">
    <citation type="submission" date="2020-09" db="EMBL/GenBank/DDBJ databases">
        <title>Genomic characterization of a novel Parvarchaeota family in acid mine drainage sediments.</title>
        <authorList>
            <person name="Luo Z.-H."/>
        </authorList>
    </citation>
    <scope>NUCLEOTIDE SEQUENCE [LARGE SCALE GENOMIC DNA]</scope>
    <source>
        <strain evidence="4">MAS1_bins.189</strain>
    </source>
</reference>
<proteinExistence type="predicted"/>
<organism evidence="4 5">
    <name type="scientific">Candidatus Acidifodinimicrobium mancum</name>
    <dbReference type="NCBI Taxonomy" id="2898728"/>
    <lineage>
        <taxon>Archaea</taxon>
        <taxon>Candidatus Parvarchaeota</taxon>
        <taxon>Candidatus Acidifodinimicrobiaceae</taxon>
        <taxon>Candidatus Acidifodinimicrobium</taxon>
    </lineage>
</organism>
<dbReference type="GO" id="GO:0005524">
    <property type="term" value="F:ATP binding"/>
    <property type="evidence" value="ECO:0007669"/>
    <property type="project" value="UniProtKB-KW"/>
</dbReference>
<dbReference type="AlphaFoldDB" id="A0A8T3UY25"/>
<keyword evidence="1" id="KW-0547">Nucleotide-binding</keyword>
<dbReference type="InterPro" id="IPR014774">
    <property type="entry name" value="KaiC-like_dom"/>
</dbReference>
<dbReference type="Pfam" id="PF06745">
    <property type="entry name" value="ATPase"/>
    <property type="match status" value="1"/>
</dbReference>
<name>A0A8T3UY25_9ARCH</name>
<evidence type="ECO:0000313" key="4">
    <source>
        <dbReference type="EMBL" id="MBE5728347.1"/>
    </source>
</evidence>
<protein>
    <recommendedName>
        <fullName evidence="3">KaiC-like domain-containing protein</fullName>
    </recommendedName>
</protein>
<evidence type="ECO:0000259" key="3">
    <source>
        <dbReference type="Pfam" id="PF06745"/>
    </source>
</evidence>
<dbReference type="SUPFAM" id="SSF52540">
    <property type="entry name" value="P-loop containing nucleoside triphosphate hydrolases"/>
    <property type="match status" value="1"/>
</dbReference>